<dbReference type="InterPro" id="IPR001251">
    <property type="entry name" value="CRAL-TRIO_dom"/>
</dbReference>
<name>A0AAV1BYR5_OLDCO</name>
<dbReference type="SUPFAM" id="SSF46938">
    <property type="entry name" value="CRAL/TRIO N-terminal domain"/>
    <property type="match status" value="1"/>
</dbReference>
<dbReference type="PROSITE" id="PS50191">
    <property type="entry name" value="CRAL_TRIO"/>
    <property type="match status" value="1"/>
</dbReference>
<feature type="region of interest" description="Disordered" evidence="5">
    <location>
        <begin position="126"/>
        <end position="147"/>
    </location>
</feature>
<keyword evidence="8" id="KW-1185">Reference proteome</keyword>
<dbReference type="EMBL" id="OX459118">
    <property type="protein sequence ID" value="CAI9088023.1"/>
    <property type="molecule type" value="Genomic_DNA"/>
</dbReference>
<sequence>MAEESSAKSEHIQVVYDDVKANVAATAAIVEEDAKAEDDQQNGADCPKQDEPESNVEKKSDVNHTDHQREDKTDESSSPKQYDTNDSAPDDQVAFADLKESEKKALEELRSKVEEAILMNKLLVRKKQQEDQKESLPVSDENVVEKGKEKVNADEELYDDQSGLCLWGVPLMPSKGDKGTDVILLKFLKARDFKANDALDMLSNTLQWRAENKIDSILTEDLRSDYDSTASINGVDRRGHPVCYNVYGVFGNDDMYNKTFGTQESRDKFLRWRLQLMERQIQMLDFRTPKSGSSSLVQINDLKDTPGPSRKDLRLATRQAVALLQDNYPEFVARNIFINVPFWYYAFNALLSPFLIQRTKSKFVFARANRVTETLLKYISGEEIPVRYGGLKREDDPDFSTQDGVSEITVKSGSTEVIEIPALEVSLNQHFCMNSVLIPSYFTVILITSWKFKAGSTLVWDLTVIGWEVNYKEEFVPSAEDSYTVIVKKERRIAWQEGSLRNLFKNNEPGKVVLTIENGQFKRKRVLYRFKTKQVV</sequence>
<feature type="domain" description="CRAL-TRIO" evidence="6">
    <location>
        <begin position="220"/>
        <end position="396"/>
    </location>
</feature>
<feature type="coiled-coil region" evidence="4">
    <location>
        <begin position="96"/>
        <end position="126"/>
    </location>
</feature>
<accession>A0AAV1BYR5</accession>
<feature type="compositionally biased region" description="Acidic residues" evidence="5">
    <location>
        <begin position="31"/>
        <end position="40"/>
    </location>
</feature>
<proteinExistence type="predicted"/>
<dbReference type="SMART" id="SM01100">
    <property type="entry name" value="CRAL_TRIO_N"/>
    <property type="match status" value="1"/>
</dbReference>
<dbReference type="InterPro" id="IPR044834">
    <property type="entry name" value="PATL"/>
</dbReference>
<dbReference type="Proteomes" id="UP001161247">
    <property type="component" value="Chromosome 1"/>
</dbReference>
<comment type="subcellular location">
    <subcellularLocation>
        <location evidence="1">Membrane</location>
    </subcellularLocation>
</comment>
<dbReference type="PANTHER" id="PTHR45932">
    <property type="entry name" value="PATELLIN-1"/>
    <property type="match status" value="1"/>
</dbReference>
<dbReference type="GO" id="GO:0008289">
    <property type="term" value="F:lipid binding"/>
    <property type="evidence" value="ECO:0007669"/>
    <property type="project" value="InterPro"/>
</dbReference>
<dbReference type="InterPro" id="IPR011074">
    <property type="entry name" value="CRAL/TRIO_N_dom"/>
</dbReference>
<keyword evidence="4" id="KW-0175">Coiled coil</keyword>
<feature type="region of interest" description="Disordered" evidence="5">
    <location>
        <begin position="31"/>
        <end position="90"/>
    </location>
</feature>
<evidence type="ECO:0000259" key="6">
    <source>
        <dbReference type="PROSITE" id="PS50191"/>
    </source>
</evidence>
<organism evidence="7 8">
    <name type="scientific">Oldenlandia corymbosa var. corymbosa</name>
    <dbReference type="NCBI Taxonomy" id="529605"/>
    <lineage>
        <taxon>Eukaryota</taxon>
        <taxon>Viridiplantae</taxon>
        <taxon>Streptophyta</taxon>
        <taxon>Embryophyta</taxon>
        <taxon>Tracheophyta</taxon>
        <taxon>Spermatophyta</taxon>
        <taxon>Magnoliopsida</taxon>
        <taxon>eudicotyledons</taxon>
        <taxon>Gunneridae</taxon>
        <taxon>Pentapetalae</taxon>
        <taxon>asterids</taxon>
        <taxon>lamiids</taxon>
        <taxon>Gentianales</taxon>
        <taxon>Rubiaceae</taxon>
        <taxon>Rubioideae</taxon>
        <taxon>Spermacoceae</taxon>
        <taxon>Hedyotis-Oldenlandia complex</taxon>
        <taxon>Oldenlandia</taxon>
    </lineage>
</organism>
<dbReference type="Gene3D" id="3.40.525.10">
    <property type="entry name" value="CRAL-TRIO lipid binding domain"/>
    <property type="match status" value="1"/>
</dbReference>
<feature type="compositionally biased region" description="Basic and acidic residues" evidence="5">
    <location>
        <begin position="47"/>
        <end position="77"/>
    </location>
</feature>
<evidence type="ECO:0000256" key="3">
    <source>
        <dbReference type="ARBA" id="ARBA00023136"/>
    </source>
</evidence>
<dbReference type="InterPro" id="IPR036273">
    <property type="entry name" value="CRAL/TRIO_N_dom_sf"/>
</dbReference>
<dbReference type="InterPro" id="IPR036865">
    <property type="entry name" value="CRAL-TRIO_dom_sf"/>
</dbReference>
<dbReference type="SUPFAM" id="SSF52087">
    <property type="entry name" value="CRAL/TRIO domain"/>
    <property type="match status" value="1"/>
</dbReference>
<dbReference type="CDD" id="cd00170">
    <property type="entry name" value="SEC14"/>
    <property type="match status" value="1"/>
</dbReference>
<dbReference type="AlphaFoldDB" id="A0AAV1BYR5"/>
<dbReference type="GO" id="GO:0016020">
    <property type="term" value="C:membrane"/>
    <property type="evidence" value="ECO:0007669"/>
    <property type="project" value="UniProtKB-SubCell"/>
</dbReference>
<evidence type="ECO:0000256" key="1">
    <source>
        <dbReference type="ARBA" id="ARBA00004370"/>
    </source>
</evidence>
<evidence type="ECO:0000313" key="7">
    <source>
        <dbReference type="EMBL" id="CAI9088023.1"/>
    </source>
</evidence>
<gene>
    <name evidence="7" type="ORF">OLC1_LOCUS697</name>
</gene>
<protein>
    <submittedName>
        <fullName evidence="7">OLC1v1022250C1</fullName>
    </submittedName>
</protein>
<evidence type="ECO:0000256" key="4">
    <source>
        <dbReference type="SAM" id="Coils"/>
    </source>
</evidence>
<evidence type="ECO:0000313" key="8">
    <source>
        <dbReference type="Proteomes" id="UP001161247"/>
    </source>
</evidence>
<dbReference type="PANTHER" id="PTHR45932:SF2">
    <property type="entry name" value="PATELLIN-4"/>
    <property type="match status" value="1"/>
</dbReference>
<dbReference type="InterPro" id="IPR056794">
    <property type="entry name" value="PATL1-6_C_GOLD"/>
</dbReference>
<dbReference type="Pfam" id="PF03765">
    <property type="entry name" value="CRAL_TRIO_N"/>
    <property type="match status" value="1"/>
</dbReference>
<dbReference type="Pfam" id="PF25099">
    <property type="entry name" value="GOLD_PATL1_C"/>
    <property type="match status" value="1"/>
</dbReference>
<keyword evidence="2" id="KW-0813">Transport</keyword>
<keyword evidence="3" id="KW-0472">Membrane</keyword>
<dbReference type="Pfam" id="PF00650">
    <property type="entry name" value="CRAL_TRIO"/>
    <property type="match status" value="1"/>
</dbReference>
<dbReference type="SMART" id="SM00516">
    <property type="entry name" value="SEC14"/>
    <property type="match status" value="1"/>
</dbReference>
<reference evidence="7" key="1">
    <citation type="submission" date="2023-03" db="EMBL/GenBank/DDBJ databases">
        <authorList>
            <person name="Julca I."/>
        </authorList>
    </citation>
    <scope>NUCLEOTIDE SEQUENCE</scope>
</reference>
<evidence type="ECO:0000256" key="2">
    <source>
        <dbReference type="ARBA" id="ARBA00022448"/>
    </source>
</evidence>
<feature type="compositionally biased region" description="Polar residues" evidence="5">
    <location>
        <begin position="78"/>
        <end position="87"/>
    </location>
</feature>
<evidence type="ECO:0000256" key="5">
    <source>
        <dbReference type="SAM" id="MobiDB-lite"/>
    </source>
</evidence>